<dbReference type="SUPFAM" id="SSF53649">
    <property type="entry name" value="Alkaline phosphatase-like"/>
    <property type="match status" value="1"/>
</dbReference>
<organism evidence="1 2">
    <name type="scientific">Akkermansia muciniphila</name>
    <dbReference type="NCBI Taxonomy" id="239935"/>
    <lineage>
        <taxon>Bacteria</taxon>
        <taxon>Pseudomonadati</taxon>
        <taxon>Verrucomicrobiota</taxon>
        <taxon>Verrucomicrobiia</taxon>
        <taxon>Verrucomicrobiales</taxon>
        <taxon>Akkermansiaceae</taxon>
        <taxon>Akkermansia</taxon>
    </lineage>
</organism>
<evidence type="ECO:0008006" key="3">
    <source>
        <dbReference type="Google" id="ProtNLM"/>
    </source>
</evidence>
<dbReference type="Gene3D" id="3.40.720.10">
    <property type="entry name" value="Alkaline Phosphatase, subunit A"/>
    <property type="match status" value="1"/>
</dbReference>
<protein>
    <recommendedName>
        <fullName evidence="3">Arylsulfatase</fullName>
    </recommendedName>
</protein>
<evidence type="ECO:0000313" key="1">
    <source>
        <dbReference type="EMBL" id="PND02465.1"/>
    </source>
</evidence>
<dbReference type="AlphaFoldDB" id="A0AAX0WNJ8"/>
<accession>A0AAX0WNJ8</accession>
<sequence length="98" mass="11233">MASFADLAGVRMPEGKDAVSYIDILSGNSARQRNYMVVDHTVITGDGWKLTQKQNKPFLFQIGKDPEERHNLAETRKDQLEKLRAIYRKEVGSPRKDR</sequence>
<proteinExistence type="predicted"/>
<dbReference type="InterPro" id="IPR017850">
    <property type="entry name" value="Alkaline_phosphatase_core_sf"/>
</dbReference>
<evidence type="ECO:0000313" key="2">
    <source>
        <dbReference type="Proteomes" id="UP000236075"/>
    </source>
</evidence>
<dbReference type="EMBL" id="PJLB01000008">
    <property type="protein sequence ID" value="PND02465.1"/>
    <property type="molecule type" value="Genomic_DNA"/>
</dbReference>
<name>A0AAX0WNJ8_9BACT</name>
<gene>
    <name evidence="1" type="ORF">CXT95_07335</name>
</gene>
<dbReference type="Proteomes" id="UP000236075">
    <property type="component" value="Unassembled WGS sequence"/>
</dbReference>
<reference evidence="1 2" key="1">
    <citation type="journal article" date="2017" name="BMC Genomics">
        <title>Genome sequencing of 39 Akkermansia muciniphila isolates reveals its population structure, genomic and functional diverisity, and global distribution in mammalian gut microbiotas.</title>
        <authorList>
            <person name="Guo X."/>
            <person name="Li S."/>
            <person name="Zhang J."/>
            <person name="Wu F."/>
            <person name="Li X."/>
            <person name="Wu D."/>
            <person name="Zhang M."/>
            <person name="Ou Z."/>
            <person name="Jie Z."/>
            <person name="Yan Q."/>
            <person name="Li P."/>
            <person name="Yi J."/>
            <person name="Peng Y."/>
        </authorList>
    </citation>
    <scope>NUCLEOTIDE SEQUENCE [LARGE SCALE GENOMIC DNA]</scope>
    <source>
        <strain evidence="1 2">GP28</strain>
    </source>
</reference>
<comment type="caution">
    <text evidence="1">The sequence shown here is derived from an EMBL/GenBank/DDBJ whole genome shotgun (WGS) entry which is preliminary data.</text>
</comment>